<evidence type="ECO:0000313" key="1">
    <source>
        <dbReference type="EMBL" id="KAH9413838.1"/>
    </source>
</evidence>
<keyword evidence="2" id="KW-1185">Reference proteome</keyword>
<accession>A0ABQ8IU50</accession>
<gene>
    <name evidence="1" type="ORF">DERP_009436</name>
</gene>
<protein>
    <submittedName>
        <fullName evidence="1">Uncharacterized protein</fullName>
    </submittedName>
</protein>
<dbReference type="Proteomes" id="UP000887458">
    <property type="component" value="Unassembled WGS sequence"/>
</dbReference>
<organism evidence="1 2">
    <name type="scientific">Dermatophagoides pteronyssinus</name>
    <name type="common">European house dust mite</name>
    <dbReference type="NCBI Taxonomy" id="6956"/>
    <lineage>
        <taxon>Eukaryota</taxon>
        <taxon>Metazoa</taxon>
        <taxon>Ecdysozoa</taxon>
        <taxon>Arthropoda</taxon>
        <taxon>Chelicerata</taxon>
        <taxon>Arachnida</taxon>
        <taxon>Acari</taxon>
        <taxon>Acariformes</taxon>
        <taxon>Sarcoptiformes</taxon>
        <taxon>Astigmata</taxon>
        <taxon>Psoroptidia</taxon>
        <taxon>Analgoidea</taxon>
        <taxon>Pyroglyphidae</taxon>
        <taxon>Dermatophagoidinae</taxon>
        <taxon>Dermatophagoides</taxon>
    </lineage>
</organism>
<reference evidence="1 2" key="2">
    <citation type="journal article" date="2022" name="Mol. Biol. Evol.">
        <title>Comparative Genomics Reveals Insights into the Divergent Evolution of Astigmatic Mites and Household Pest Adaptations.</title>
        <authorList>
            <person name="Xiong Q."/>
            <person name="Wan A.T."/>
            <person name="Liu X."/>
            <person name="Fung C.S."/>
            <person name="Xiao X."/>
            <person name="Malainual N."/>
            <person name="Hou J."/>
            <person name="Wang L."/>
            <person name="Wang M."/>
            <person name="Yang K.Y."/>
            <person name="Cui Y."/>
            <person name="Leung E.L."/>
            <person name="Nong W."/>
            <person name="Shin S.K."/>
            <person name="Au S.W."/>
            <person name="Jeong K.Y."/>
            <person name="Chew F.T."/>
            <person name="Hui J.H."/>
            <person name="Leung T.F."/>
            <person name="Tungtrongchitr A."/>
            <person name="Zhong N."/>
            <person name="Liu Z."/>
            <person name="Tsui S.K."/>
        </authorList>
    </citation>
    <scope>NUCLEOTIDE SEQUENCE [LARGE SCALE GENOMIC DNA]</scope>
    <source>
        <strain evidence="1">Derp</strain>
    </source>
</reference>
<name>A0ABQ8IU50_DERPT</name>
<sequence length="64" mass="7479">MNNFNEELLLPVMVMAISQPNNLQCRNGNLKNPFDTAQMNINTKKEEIEENWIQMKKMPTLAQQ</sequence>
<evidence type="ECO:0000313" key="2">
    <source>
        <dbReference type="Proteomes" id="UP000887458"/>
    </source>
</evidence>
<comment type="caution">
    <text evidence="1">The sequence shown here is derived from an EMBL/GenBank/DDBJ whole genome shotgun (WGS) entry which is preliminary data.</text>
</comment>
<proteinExistence type="predicted"/>
<reference evidence="1 2" key="1">
    <citation type="journal article" date="2018" name="J. Allergy Clin. Immunol.">
        <title>High-quality assembly of Dermatophagoides pteronyssinus genome and transcriptome reveals a wide range of novel allergens.</title>
        <authorList>
            <person name="Liu X.Y."/>
            <person name="Yang K.Y."/>
            <person name="Wang M.Q."/>
            <person name="Kwok J.S."/>
            <person name="Zeng X."/>
            <person name="Yang Z."/>
            <person name="Xiao X.J."/>
            <person name="Lau C.P."/>
            <person name="Li Y."/>
            <person name="Huang Z.M."/>
            <person name="Ba J.G."/>
            <person name="Yim A.K."/>
            <person name="Ouyang C.Y."/>
            <person name="Ngai S.M."/>
            <person name="Chan T.F."/>
            <person name="Leung E.L."/>
            <person name="Liu L."/>
            <person name="Liu Z.G."/>
            <person name="Tsui S.K."/>
        </authorList>
    </citation>
    <scope>NUCLEOTIDE SEQUENCE [LARGE SCALE GENOMIC DNA]</scope>
    <source>
        <strain evidence="1">Derp</strain>
    </source>
</reference>
<dbReference type="EMBL" id="NJHN03000117">
    <property type="protein sequence ID" value="KAH9413838.1"/>
    <property type="molecule type" value="Genomic_DNA"/>
</dbReference>